<keyword evidence="8 9" id="KW-0472">Membrane</keyword>
<proteinExistence type="inferred from homology"/>
<protein>
    <submittedName>
        <fullName evidence="11">Amino acid permease</fullName>
    </submittedName>
</protein>
<dbReference type="PANTHER" id="PTHR43495">
    <property type="entry name" value="GABA PERMEASE"/>
    <property type="match status" value="1"/>
</dbReference>
<evidence type="ECO:0000256" key="4">
    <source>
        <dbReference type="ARBA" id="ARBA00022475"/>
    </source>
</evidence>
<feature type="transmembrane region" description="Helical" evidence="9">
    <location>
        <begin position="20"/>
        <end position="38"/>
    </location>
</feature>
<dbReference type="GO" id="GO:0055085">
    <property type="term" value="P:transmembrane transport"/>
    <property type="evidence" value="ECO:0007669"/>
    <property type="project" value="InterPro"/>
</dbReference>
<organism evidence="11 12">
    <name type="scientific">Megamonas hypermegale</name>
    <dbReference type="NCBI Taxonomy" id="158847"/>
    <lineage>
        <taxon>Bacteria</taxon>
        <taxon>Bacillati</taxon>
        <taxon>Bacillota</taxon>
        <taxon>Negativicutes</taxon>
        <taxon>Selenomonadales</taxon>
        <taxon>Selenomonadaceae</taxon>
        <taxon>Megamonas</taxon>
    </lineage>
</organism>
<sequence>MRDDTKKLKRGLKNRHLQMIALGGAIGTGLFYGSAATIQLAGPAISLSYLIGGCVIFFIMRMLGEMAVDNPVSGSFSEYANTYWHEFVGFLSGWNY</sequence>
<evidence type="ECO:0000313" key="11">
    <source>
        <dbReference type="EMBL" id="HJF84251.1"/>
    </source>
</evidence>
<dbReference type="GO" id="GO:0005886">
    <property type="term" value="C:plasma membrane"/>
    <property type="evidence" value="ECO:0007669"/>
    <property type="project" value="UniProtKB-SubCell"/>
</dbReference>
<evidence type="ECO:0000313" key="12">
    <source>
        <dbReference type="Proteomes" id="UP000780768"/>
    </source>
</evidence>
<comment type="caution">
    <text evidence="11">The sequence shown here is derived from an EMBL/GenBank/DDBJ whole genome shotgun (WGS) entry which is preliminary data.</text>
</comment>
<dbReference type="AlphaFoldDB" id="A0A921HP06"/>
<keyword evidence="6" id="KW-0029">Amino-acid transport</keyword>
<comment type="similarity">
    <text evidence="2">Belongs to the amino acid-polyamine-organocation (APC) superfamily. Amino acid transporter (AAT) (TC 2.A.3.1) family.</text>
</comment>
<feature type="transmembrane region" description="Helical" evidence="9">
    <location>
        <begin position="44"/>
        <end position="63"/>
    </location>
</feature>
<dbReference type="GO" id="GO:0006865">
    <property type="term" value="P:amino acid transport"/>
    <property type="evidence" value="ECO:0007669"/>
    <property type="project" value="UniProtKB-KW"/>
</dbReference>
<name>A0A921HP06_9FIRM</name>
<dbReference type="Pfam" id="PF00324">
    <property type="entry name" value="AA_permease"/>
    <property type="match status" value="1"/>
</dbReference>
<gene>
    <name evidence="11" type="ORF">K8V65_01100</name>
</gene>
<evidence type="ECO:0000256" key="9">
    <source>
        <dbReference type="SAM" id="Phobius"/>
    </source>
</evidence>
<evidence type="ECO:0000256" key="6">
    <source>
        <dbReference type="ARBA" id="ARBA00022970"/>
    </source>
</evidence>
<feature type="domain" description="Amino acid permease/ SLC12A" evidence="10">
    <location>
        <begin position="16"/>
        <end position="96"/>
    </location>
</feature>
<evidence type="ECO:0000256" key="7">
    <source>
        <dbReference type="ARBA" id="ARBA00022989"/>
    </source>
</evidence>
<accession>A0A921HP06</accession>
<dbReference type="InterPro" id="IPR004841">
    <property type="entry name" value="AA-permease/SLC12A_dom"/>
</dbReference>
<keyword evidence="3" id="KW-0813">Transport</keyword>
<dbReference type="Gene3D" id="1.20.1740.10">
    <property type="entry name" value="Amino acid/polyamine transporter I"/>
    <property type="match status" value="1"/>
</dbReference>
<keyword evidence="7 9" id="KW-1133">Transmembrane helix</keyword>
<evidence type="ECO:0000256" key="8">
    <source>
        <dbReference type="ARBA" id="ARBA00023136"/>
    </source>
</evidence>
<evidence type="ECO:0000259" key="10">
    <source>
        <dbReference type="Pfam" id="PF00324"/>
    </source>
</evidence>
<keyword evidence="4" id="KW-1003">Cell membrane</keyword>
<reference evidence="11" key="2">
    <citation type="submission" date="2021-09" db="EMBL/GenBank/DDBJ databases">
        <authorList>
            <person name="Gilroy R."/>
        </authorList>
    </citation>
    <scope>NUCLEOTIDE SEQUENCE</scope>
    <source>
        <strain evidence="11">7318</strain>
    </source>
</reference>
<evidence type="ECO:0000256" key="5">
    <source>
        <dbReference type="ARBA" id="ARBA00022692"/>
    </source>
</evidence>
<comment type="subcellular location">
    <subcellularLocation>
        <location evidence="1">Cell membrane</location>
        <topology evidence="1">Multi-pass membrane protein</topology>
    </subcellularLocation>
</comment>
<keyword evidence="5 9" id="KW-0812">Transmembrane</keyword>
<evidence type="ECO:0000256" key="3">
    <source>
        <dbReference type="ARBA" id="ARBA00022448"/>
    </source>
</evidence>
<dbReference type="PANTHER" id="PTHR43495:SF4">
    <property type="entry name" value="AROMATIC AMINO ACID TRANSPORT PROTEIN AROP"/>
    <property type="match status" value="1"/>
</dbReference>
<dbReference type="Proteomes" id="UP000780768">
    <property type="component" value="Unassembled WGS sequence"/>
</dbReference>
<dbReference type="EMBL" id="DYVR01000031">
    <property type="protein sequence ID" value="HJF84251.1"/>
    <property type="molecule type" value="Genomic_DNA"/>
</dbReference>
<reference evidence="11" key="1">
    <citation type="journal article" date="2021" name="PeerJ">
        <title>Extensive microbial diversity within the chicken gut microbiome revealed by metagenomics and culture.</title>
        <authorList>
            <person name="Gilroy R."/>
            <person name="Ravi A."/>
            <person name="Getino M."/>
            <person name="Pursley I."/>
            <person name="Horton D.L."/>
            <person name="Alikhan N.F."/>
            <person name="Baker D."/>
            <person name="Gharbi K."/>
            <person name="Hall N."/>
            <person name="Watson M."/>
            <person name="Adriaenssens E.M."/>
            <person name="Foster-Nyarko E."/>
            <person name="Jarju S."/>
            <person name="Secka A."/>
            <person name="Antonio M."/>
            <person name="Oren A."/>
            <person name="Chaudhuri R.R."/>
            <person name="La Ragione R."/>
            <person name="Hildebrand F."/>
            <person name="Pallen M.J."/>
        </authorList>
    </citation>
    <scope>NUCLEOTIDE SEQUENCE</scope>
    <source>
        <strain evidence="11">7318</strain>
    </source>
</reference>
<feature type="non-terminal residue" evidence="11">
    <location>
        <position position="96"/>
    </location>
</feature>
<evidence type="ECO:0000256" key="1">
    <source>
        <dbReference type="ARBA" id="ARBA00004651"/>
    </source>
</evidence>
<evidence type="ECO:0000256" key="2">
    <source>
        <dbReference type="ARBA" id="ARBA00008583"/>
    </source>
</evidence>